<evidence type="ECO:0000313" key="3">
    <source>
        <dbReference type="Proteomes" id="UP000758856"/>
    </source>
</evidence>
<dbReference type="PANTHER" id="PTHR43798">
    <property type="entry name" value="MONOACYLGLYCEROL LIPASE"/>
    <property type="match status" value="1"/>
</dbReference>
<accession>A0ABS2T572</accession>
<organism evidence="2 3">
    <name type="scientific">Methylopila capsulata</name>
    <dbReference type="NCBI Taxonomy" id="61654"/>
    <lineage>
        <taxon>Bacteria</taxon>
        <taxon>Pseudomonadati</taxon>
        <taxon>Pseudomonadota</taxon>
        <taxon>Alphaproteobacteria</taxon>
        <taxon>Hyphomicrobiales</taxon>
        <taxon>Methylopilaceae</taxon>
        <taxon>Methylopila</taxon>
    </lineage>
</organism>
<name>A0ABS2T572_9HYPH</name>
<reference evidence="2 3" key="1">
    <citation type="submission" date="2021-01" db="EMBL/GenBank/DDBJ databases">
        <title>Genomic Encyclopedia of Type Strains, Phase IV (KMG-IV): sequencing the most valuable type-strain genomes for metagenomic binning, comparative biology and taxonomic classification.</title>
        <authorList>
            <person name="Goeker M."/>
        </authorList>
    </citation>
    <scope>NUCLEOTIDE SEQUENCE [LARGE SCALE GENOMIC DNA]</scope>
    <source>
        <strain evidence="2 3">DSM 6130</strain>
    </source>
</reference>
<feature type="domain" description="AB hydrolase-1" evidence="1">
    <location>
        <begin position="7"/>
        <end position="225"/>
    </location>
</feature>
<sequence>MEATLPIVFAPGLGCTERLFAPQIADLGAWPFMTIDHRRHATLPEIAAAALAEAPERFALVGLSMGGYVAFEMLKAAPERIVRLALLDTTAYPDTEEARGRRRVLIAAAERDKLQSIHAATYPRYVHPARVKEPDLERVVRAMLVETGAPAFARQMTAILNRADFSEVPPTVACPTLVLVGDEDAPTPPEHARRMTAAIPGAELVIVPDCGHLSTLERPEAVNAALARLLAG</sequence>
<dbReference type="InterPro" id="IPR029058">
    <property type="entry name" value="AB_hydrolase_fold"/>
</dbReference>
<protein>
    <submittedName>
        <fullName evidence="2">Pimeloyl-ACP methyl ester carboxylesterase</fullName>
    </submittedName>
</protein>
<proteinExistence type="predicted"/>
<dbReference type="Proteomes" id="UP000758856">
    <property type="component" value="Unassembled WGS sequence"/>
</dbReference>
<dbReference type="Pfam" id="PF12697">
    <property type="entry name" value="Abhydrolase_6"/>
    <property type="match status" value="1"/>
</dbReference>
<comment type="caution">
    <text evidence="2">The sequence shown here is derived from an EMBL/GenBank/DDBJ whole genome shotgun (WGS) entry which is preliminary data.</text>
</comment>
<evidence type="ECO:0000313" key="2">
    <source>
        <dbReference type="EMBL" id="MBM7849982.1"/>
    </source>
</evidence>
<gene>
    <name evidence="2" type="ORF">JOD31_000194</name>
</gene>
<dbReference type="EMBL" id="JAFBCY010000001">
    <property type="protein sequence ID" value="MBM7849982.1"/>
    <property type="molecule type" value="Genomic_DNA"/>
</dbReference>
<evidence type="ECO:0000259" key="1">
    <source>
        <dbReference type="Pfam" id="PF12697"/>
    </source>
</evidence>
<dbReference type="RefSeq" id="WP_204948458.1">
    <property type="nucleotide sequence ID" value="NZ_BSFF01000002.1"/>
</dbReference>
<dbReference type="SUPFAM" id="SSF53474">
    <property type="entry name" value="alpha/beta-Hydrolases"/>
    <property type="match status" value="1"/>
</dbReference>
<dbReference type="InterPro" id="IPR000073">
    <property type="entry name" value="AB_hydrolase_1"/>
</dbReference>
<dbReference type="InterPro" id="IPR050266">
    <property type="entry name" value="AB_hydrolase_sf"/>
</dbReference>
<dbReference type="PRINTS" id="PR00111">
    <property type="entry name" value="ABHYDROLASE"/>
</dbReference>
<keyword evidence="3" id="KW-1185">Reference proteome</keyword>
<dbReference type="Gene3D" id="3.40.50.1820">
    <property type="entry name" value="alpha/beta hydrolase"/>
    <property type="match status" value="1"/>
</dbReference>
<dbReference type="PANTHER" id="PTHR43798:SF29">
    <property type="entry name" value="AB HYDROLASE-1 DOMAIN-CONTAINING PROTEIN"/>
    <property type="match status" value="1"/>
</dbReference>